<dbReference type="InParanoid" id="C5LJ17"/>
<evidence type="ECO:0000256" key="2">
    <source>
        <dbReference type="ARBA" id="ARBA00022741"/>
    </source>
</evidence>
<dbReference type="GO" id="GO:0005524">
    <property type="term" value="F:ATP binding"/>
    <property type="evidence" value="ECO:0007669"/>
    <property type="project" value="UniProtKB-KW"/>
</dbReference>
<dbReference type="FunFam" id="3.30.420.40:FF:000028">
    <property type="entry name" value="heat shock 70 kDa protein-like"/>
    <property type="match status" value="1"/>
</dbReference>
<dbReference type="GO" id="GO:0005829">
    <property type="term" value="C:cytosol"/>
    <property type="evidence" value="ECO:0007669"/>
    <property type="project" value="TreeGrafter"/>
</dbReference>
<dbReference type="OrthoDB" id="434160at2759"/>
<dbReference type="SUPFAM" id="SSF53067">
    <property type="entry name" value="Actin-like ATPase domain"/>
    <property type="match status" value="1"/>
</dbReference>
<dbReference type="Proteomes" id="UP000007800">
    <property type="component" value="Unassembled WGS sequence"/>
</dbReference>
<dbReference type="OMA" id="WISTRYY"/>
<evidence type="ECO:0000256" key="3">
    <source>
        <dbReference type="ARBA" id="ARBA00022840"/>
    </source>
</evidence>
<evidence type="ECO:0000313" key="4">
    <source>
        <dbReference type="EMBL" id="EER03277.1"/>
    </source>
</evidence>
<organism evidence="5">
    <name type="scientific">Perkinsus marinus (strain ATCC 50983 / TXsc)</name>
    <dbReference type="NCBI Taxonomy" id="423536"/>
    <lineage>
        <taxon>Eukaryota</taxon>
        <taxon>Sar</taxon>
        <taxon>Alveolata</taxon>
        <taxon>Perkinsozoa</taxon>
        <taxon>Perkinsea</taxon>
        <taxon>Perkinsida</taxon>
        <taxon>Perkinsidae</taxon>
        <taxon>Perkinsus</taxon>
    </lineage>
</organism>
<evidence type="ECO:0000313" key="5">
    <source>
        <dbReference type="Proteomes" id="UP000007800"/>
    </source>
</evidence>
<dbReference type="Pfam" id="PF00012">
    <property type="entry name" value="HSP70"/>
    <property type="match status" value="1"/>
</dbReference>
<dbReference type="RefSeq" id="XP_002771461.1">
    <property type="nucleotide sequence ID" value="XM_002771415.1"/>
</dbReference>
<dbReference type="GO" id="GO:0140662">
    <property type="term" value="F:ATP-dependent protein folding chaperone"/>
    <property type="evidence" value="ECO:0007669"/>
    <property type="project" value="InterPro"/>
</dbReference>
<dbReference type="GO" id="GO:0005634">
    <property type="term" value="C:nucleus"/>
    <property type="evidence" value="ECO:0007669"/>
    <property type="project" value="TreeGrafter"/>
</dbReference>
<dbReference type="InterPro" id="IPR013126">
    <property type="entry name" value="Hsp_70_fam"/>
</dbReference>
<dbReference type="EMBL" id="GG682268">
    <property type="protein sequence ID" value="EER03277.1"/>
    <property type="molecule type" value="Genomic_DNA"/>
</dbReference>
<sequence>MSGVIGIDLGTADAIVASVGKGVVDIVRNEVSERKTPCVVGFTDKNRLIGEAAMTSIKSNYKNTCRNPKQLLGRTSIDQDEELIKEKFFQVLLDIVYHI</sequence>
<comment type="similarity">
    <text evidence="1">Belongs to the heat shock protein 70 family.</text>
</comment>
<evidence type="ECO:0000256" key="1">
    <source>
        <dbReference type="ARBA" id="ARBA00007381"/>
    </source>
</evidence>
<dbReference type="Gene3D" id="3.30.420.40">
    <property type="match status" value="1"/>
</dbReference>
<keyword evidence="3" id="KW-0067">ATP-binding</keyword>
<dbReference type="GeneID" id="9047285"/>
<name>C5LJ17_PERM5</name>
<protein>
    <submittedName>
        <fullName evidence="4">CG4, putative</fullName>
    </submittedName>
</protein>
<keyword evidence="2" id="KW-0547">Nucleotide-binding</keyword>
<dbReference type="AlphaFoldDB" id="C5LJ17"/>
<accession>C5LJ17</accession>
<reference evidence="4 5" key="1">
    <citation type="submission" date="2008-07" db="EMBL/GenBank/DDBJ databases">
        <authorList>
            <person name="El-Sayed N."/>
            <person name="Caler E."/>
            <person name="Inman J."/>
            <person name="Amedeo P."/>
            <person name="Hass B."/>
            <person name="Wortman J."/>
        </authorList>
    </citation>
    <scope>NUCLEOTIDE SEQUENCE [LARGE SCALE GENOMIC DNA]</scope>
    <source>
        <strain evidence="5">ATCC 50983 / TXsc</strain>
    </source>
</reference>
<dbReference type="PANTHER" id="PTHR45639:SF4">
    <property type="entry name" value="HSC70CB, ISOFORM G"/>
    <property type="match status" value="1"/>
</dbReference>
<dbReference type="PANTHER" id="PTHR45639">
    <property type="entry name" value="HSC70CB, ISOFORM G-RELATED"/>
    <property type="match status" value="1"/>
</dbReference>
<keyword evidence="5" id="KW-1185">Reference proteome</keyword>
<proteinExistence type="inferred from homology"/>
<dbReference type="InterPro" id="IPR043129">
    <property type="entry name" value="ATPase_NBD"/>
</dbReference>
<gene>
    <name evidence="4" type="ORF">Pmar_PMAR013957</name>
</gene>